<accession>A0A9Q3DJ18</accession>
<keyword evidence="2" id="KW-1185">Reference proteome</keyword>
<dbReference type="Proteomes" id="UP000765509">
    <property type="component" value="Unassembled WGS sequence"/>
</dbReference>
<dbReference type="SUPFAM" id="SSF56672">
    <property type="entry name" value="DNA/RNA polymerases"/>
    <property type="match status" value="1"/>
</dbReference>
<proteinExistence type="predicted"/>
<dbReference type="PANTHER" id="PTHR37984">
    <property type="entry name" value="PROTEIN CBG26694"/>
    <property type="match status" value="1"/>
</dbReference>
<dbReference type="EMBL" id="AVOT02016286">
    <property type="protein sequence ID" value="MBW0501366.1"/>
    <property type="molecule type" value="Genomic_DNA"/>
</dbReference>
<evidence type="ECO:0008006" key="3">
    <source>
        <dbReference type="Google" id="ProtNLM"/>
    </source>
</evidence>
<sequence length="508" mass="58005">MSEFVIHRRILRQCGGDLEHAVKSRTTEQSSSEDIINILEEVITRTRIGSSRHKSADIIRKCHICQSTIQFANTCPKRGKINEIDIEKKPHVEKEDNIIEENSDDKPSIFSQSSKDIYNINATFDIMESYSHLPQLSNGKLHLSRIQDAQLMKTKPNRGKGYTAGSSCITEVVIDTKPTKRLLDPGAICSCVGKSFLKICVQNFKHKLLPNDDIKFNSASNQMKKLEIFEINVIFTHINGSLRITVKFVMKNCSSTHFILENDYLIMYGIDLHNNKERYFTIGDNKHQKLALLPFKSQITVSKVAPDSLELERFKSEQLNEAKISLHLTDSQENDLSALLNHHREAFASEKEPWGEIIGHEVDIILNIERPYPPILRRPAYPASPKSREALEIHIKELLEHGVIRKVGNNEEVEITTPVIVAWHNEKSRMVGDLRALNTYTFPDRYPIPKIQIALTQISQAVNITTLDSLKGFHQDVVTQRAKKYLRIIFHCGVYECLRMALHIKNAP</sequence>
<dbReference type="Gene3D" id="3.10.10.10">
    <property type="entry name" value="HIV Type 1 Reverse Transcriptase, subunit A, domain 1"/>
    <property type="match status" value="1"/>
</dbReference>
<gene>
    <name evidence="1" type="ORF">O181_041081</name>
</gene>
<evidence type="ECO:0000313" key="2">
    <source>
        <dbReference type="Proteomes" id="UP000765509"/>
    </source>
</evidence>
<dbReference type="AlphaFoldDB" id="A0A9Q3DJ18"/>
<dbReference type="InterPro" id="IPR043128">
    <property type="entry name" value="Rev_trsase/Diguanyl_cyclase"/>
</dbReference>
<comment type="caution">
    <text evidence="1">The sequence shown here is derived from an EMBL/GenBank/DDBJ whole genome shotgun (WGS) entry which is preliminary data.</text>
</comment>
<dbReference type="OrthoDB" id="2507294at2759"/>
<name>A0A9Q3DJ18_9BASI</name>
<evidence type="ECO:0000313" key="1">
    <source>
        <dbReference type="EMBL" id="MBW0501366.1"/>
    </source>
</evidence>
<organism evidence="1 2">
    <name type="scientific">Austropuccinia psidii MF-1</name>
    <dbReference type="NCBI Taxonomy" id="1389203"/>
    <lineage>
        <taxon>Eukaryota</taxon>
        <taxon>Fungi</taxon>
        <taxon>Dikarya</taxon>
        <taxon>Basidiomycota</taxon>
        <taxon>Pucciniomycotina</taxon>
        <taxon>Pucciniomycetes</taxon>
        <taxon>Pucciniales</taxon>
        <taxon>Sphaerophragmiaceae</taxon>
        <taxon>Austropuccinia</taxon>
    </lineage>
</organism>
<dbReference type="InterPro" id="IPR043502">
    <property type="entry name" value="DNA/RNA_pol_sf"/>
</dbReference>
<reference evidence="1" key="1">
    <citation type="submission" date="2021-03" db="EMBL/GenBank/DDBJ databases">
        <title>Draft genome sequence of rust myrtle Austropuccinia psidii MF-1, a brazilian biotype.</title>
        <authorList>
            <person name="Quecine M.C."/>
            <person name="Pachon D.M.R."/>
            <person name="Bonatelli M.L."/>
            <person name="Correr F.H."/>
            <person name="Franceschini L.M."/>
            <person name="Leite T.F."/>
            <person name="Margarido G.R.A."/>
            <person name="Almeida C.A."/>
            <person name="Ferrarezi J.A."/>
            <person name="Labate C.A."/>
        </authorList>
    </citation>
    <scope>NUCLEOTIDE SEQUENCE</scope>
    <source>
        <strain evidence="1">MF-1</strain>
    </source>
</reference>
<dbReference type="InterPro" id="IPR050951">
    <property type="entry name" value="Retrovirus_Pol_polyprotein"/>
</dbReference>
<dbReference type="PANTHER" id="PTHR37984:SF5">
    <property type="entry name" value="PROTEIN NYNRIN-LIKE"/>
    <property type="match status" value="1"/>
</dbReference>
<dbReference type="Gene3D" id="3.30.70.270">
    <property type="match status" value="1"/>
</dbReference>
<protein>
    <recommendedName>
        <fullName evidence="3">Reverse transcriptase domain-containing protein</fullName>
    </recommendedName>
</protein>